<evidence type="ECO:0000259" key="8">
    <source>
        <dbReference type="Pfam" id="PF17188"/>
    </source>
</evidence>
<feature type="compositionally biased region" description="Basic and acidic residues" evidence="5">
    <location>
        <begin position="82"/>
        <end position="94"/>
    </location>
</feature>
<dbReference type="PIRSF" id="PIRSF005427">
    <property type="entry name" value="RseB"/>
    <property type="match status" value="1"/>
</dbReference>
<dbReference type="RefSeq" id="WP_190763520.1">
    <property type="nucleotide sequence ID" value="NZ_JACXLD010000002.1"/>
</dbReference>
<dbReference type="Proteomes" id="UP000610558">
    <property type="component" value="Unassembled WGS sequence"/>
</dbReference>
<comment type="subcellular location">
    <subcellularLocation>
        <location evidence="1">Periplasm</location>
    </subcellularLocation>
</comment>
<proteinExistence type="inferred from homology"/>
<dbReference type="PANTHER" id="PTHR38782">
    <property type="match status" value="1"/>
</dbReference>
<evidence type="ECO:0000259" key="7">
    <source>
        <dbReference type="Pfam" id="PF03888"/>
    </source>
</evidence>
<gene>
    <name evidence="9" type="ORF">IB286_06085</name>
</gene>
<dbReference type="GO" id="GO:0032885">
    <property type="term" value="P:regulation of polysaccharide biosynthetic process"/>
    <property type="evidence" value="ECO:0007669"/>
    <property type="project" value="TreeGrafter"/>
</dbReference>
<feature type="domain" description="MucB/RseB N-terminal" evidence="7">
    <location>
        <begin position="28"/>
        <end position="185"/>
    </location>
</feature>
<dbReference type="Pfam" id="PF03888">
    <property type="entry name" value="MucB_RseB"/>
    <property type="match status" value="1"/>
</dbReference>
<dbReference type="InterPro" id="IPR033436">
    <property type="entry name" value="MucB/RseB_C"/>
</dbReference>
<dbReference type="GO" id="GO:0045152">
    <property type="term" value="F:antisigma factor binding"/>
    <property type="evidence" value="ECO:0007669"/>
    <property type="project" value="TreeGrafter"/>
</dbReference>
<dbReference type="Pfam" id="PF17188">
    <property type="entry name" value="MucB_RseB_C"/>
    <property type="match status" value="1"/>
</dbReference>
<feature type="domain" description="MucB/RseB C-terminal" evidence="8">
    <location>
        <begin position="203"/>
        <end position="295"/>
    </location>
</feature>
<evidence type="ECO:0000256" key="5">
    <source>
        <dbReference type="SAM" id="MobiDB-lite"/>
    </source>
</evidence>
<dbReference type="PANTHER" id="PTHR38782:SF1">
    <property type="entry name" value="SIGMA-E FACTOR REGULATORY PROTEIN RSEB"/>
    <property type="match status" value="1"/>
</dbReference>
<dbReference type="InterPro" id="IPR038484">
    <property type="entry name" value="MucB/RseB_C_sf"/>
</dbReference>
<protein>
    <submittedName>
        <fullName evidence="9">MucB/RseB C-terminal domain-containing protein</fullName>
    </submittedName>
</protein>
<keyword evidence="4" id="KW-0574">Periplasm</keyword>
<name>A0A927GVN1_9GAMM</name>
<dbReference type="Gene3D" id="3.30.200.100">
    <property type="entry name" value="MucB/RseB, C-terminal domain"/>
    <property type="match status" value="1"/>
</dbReference>
<feature type="signal peptide" evidence="6">
    <location>
        <begin position="1"/>
        <end position="18"/>
    </location>
</feature>
<dbReference type="AlphaFoldDB" id="A0A927GVN1"/>
<dbReference type="InterPro" id="IPR033434">
    <property type="entry name" value="MucB/RseB_N"/>
</dbReference>
<dbReference type="GO" id="GO:0030288">
    <property type="term" value="C:outer membrane-bounded periplasmic space"/>
    <property type="evidence" value="ECO:0007669"/>
    <property type="project" value="TreeGrafter"/>
</dbReference>
<organism evidence="9 10">
    <name type="scientific">Spongiibacter pelagi</name>
    <dbReference type="NCBI Taxonomy" id="2760804"/>
    <lineage>
        <taxon>Bacteria</taxon>
        <taxon>Pseudomonadati</taxon>
        <taxon>Pseudomonadota</taxon>
        <taxon>Gammaproteobacteria</taxon>
        <taxon>Cellvibrionales</taxon>
        <taxon>Spongiibacteraceae</taxon>
        <taxon>Spongiibacter</taxon>
    </lineage>
</organism>
<evidence type="ECO:0000313" key="9">
    <source>
        <dbReference type="EMBL" id="MBD2858575.1"/>
    </source>
</evidence>
<reference evidence="9" key="1">
    <citation type="submission" date="2020-09" db="EMBL/GenBank/DDBJ databases">
        <authorList>
            <person name="Yoon J.-W."/>
        </authorList>
    </citation>
    <scope>NUCLEOTIDE SEQUENCE</scope>
    <source>
        <strain evidence="9">KMU-158</strain>
    </source>
</reference>
<dbReference type="InterPro" id="IPR005588">
    <property type="entry name" value="MucB_RseB"/>
</dbReference>
<comment type="caution">
    <text evidence="9">The sequence shown here is derived from an EMBL/GenBank/DDBJ whole genome shotgun (WGS) entry which is preliminary data.</text>
</comment>
<dbReference type="Gene3D" id="2.50.20.10">
    <property type="entry name" value="Lipoprotein localisation LolA/LolB/LppX"/>
    <property type="match status" value="1"/>
</dbReference>
<accession>A0A927GVN1</accession>
<evidence type="ECO:0000256" key="3">
    <source>
        <dbReference type="ARBA" id="ARBA00022729"/>
    </source>
</evidence>
<keyword evidence="10" id="KW-1185">Reference proteome</keyword>
<comment type="similarity">
    <text evidence="2">Belongs to the RseB family.</text>
</comment>
<evidence type="ECO:0000256" key="6">
    <source>
        <dbReference type="SAM" id="SignalP"/>
    </source>
</evidence>
<evidence type="ECO:0000256" key="1">
    <source>
        <dbReference type="ARBA" id="ARBA00004418"/>
    </source>
</evidence>
<feature type="region of interest" description="Disordered" evidence="5">
    <location>
        <begin position="69"/>
        <end position="95"/>
    </location>
</feature>
<dbReference type="EMBL" id="JACXLD010000002">
    <property type="protein sequence ID" value="MBD2858575.1"/>
    <property type="molecule type" value="Genomic_DNA"/>
</dbReference>
<keyword evidence="3 6" id="KW-0732">Signal</keyword>
<feature type="chain" id="PRO_5036719898" evidence="6">
    <location>
        <begin position="19"/>
        <end position="299"/>
    </location>
</feature>
<evidence type="ECO:0000313" key="10">
    <source>
        <dbReference type="Proteomes" id="UP000610558"/>
    </source>
</evidence>
<dbReference type="CDD" id="cd16327">
    <property type="entry name" value="RseB"/>
    <property type="match status" value="1"/>
</dbReference>
<evidence type="ECO:0000256" key="2">
    <source>
        <dbReference type="ARBA" id="ARBA00008150"/>
    </source>
</evidence>
<sequence>MRPLLTAILLGFSLITAASENTADSEVLSWLERMGQSHHQLSYQGIVTYQVGEQLSSFRVRHWLENGQEHESLEPLDGQSSEVHKQRQEQDCEHTNSQLLRRVKLDASEGGLHASYQLSMQGDRRQAGREAVELLLQPKDSYRYGYRMVLDADTGLMLRNEILSLQGDPLERFQFVMLDIDTAQIDDAAEVLLDSAMPNQTQQADLAWQPTWLPAGFKLSETATSDLQSQSYTDGLAVISIFIEPLDSRYPGRDMGMRHGASVSYSVAYPDQQVLVTVVGEVPLVTVREVAHSMRWSEK</sequence>
<evidence type="ECO:0000256" key="4">
    <source>
        <dbReference type="ARBA" id="ARBA00022764"/>
    </source>
</evidence>